<gene>
    <name evidence="2" type="ORF">KCH_66380</name>
</gene>
<evidence type="ECO:0000313" key="2">
    <source>
        <dbReference type="EMBL" id="KDN81595.1"/>
    </source>
</evidence>
<proteinExistence type="predicted"/>
<keyword evidence="3" id="KW-1185">Reference proteome</keyword>
<feature type="region of interest" description="Disordered" evidence="1">
    <location>
        <begin position="92"/>
        <end position="122"/>
    </location>
</feature>
<dbReference type="AlphaFoldDB" id="A0A066YUI0"/>
<organism evidence="2 3">
    <name type="scientific">Kitasatospora cheerisanensis KCTC 2395</name>
    <dbReference type="NCBI Taxonomy" id="1348663"/>
    <lineage>
        <taxon>Bacteria</taxon>
        <taxon>Bacillati</taxon>
        <taxon>Actinomycetota</taxon>
        <taxon>Actinomycetes</taxon>
        <taxon>Kitasatosporales</taxon>
        <taxon>Streptomycetaceae</taxon>
        <taxon>Kitasatospora</taxon>
    </lineage>
</organism>
<dbReference type="Proteomes" id="UP000027178">
    <property type="component" value="Unassembled WGS sequence"/>
</dbReference>
<protein>
    <submittedName>
        <fullName evidence="2">Uncharacterized protein</fullName>
    </submittedName>
</protein>
<reference evidence="2 3" key="1">
    <citation type="submission" date="2014-05" db="EMBL/GenBank/DDBJ databases">
        <title>Draft Genome Sequence of Kitasatospora cheerisanensis KCTC 2395.</title>
        <authorList>
            <person name="Nam D.H."/>
        </authorList>
    </citation>
    <scope>NUCLEOTIDE SEQUENCE [LARGE SCALE GENOMIC DNA]</scope>
    <source>
        <strain evidence="2 3">KCTC 2395</strain>
    </source>
</reference>
<name>A0A066YUI0_9ACTN</name>
<sequence>MFDGAAAGPVLDVYGFVPTGTRAEPVAKALHGLGRRSRKASFTACEVEHTSAELYLTPGEPVSFSGRCTAPGVDLLIAALARAGRAGTVEVYDPDTGELRHQVRADGTSTPPSPATERRRNS</sequence>
<comment type="caution">
    <text evidence="2">The sequence shown here is derived from an EMBL/GenBank/DDBJ whole genome shotgun (WGS) entry which is preliminary data.</text>
</comment>
<dbReference type="HOGENOM" id="CLU_2023621_0_0_11"/>
<accession>A0A066YUI0</accession>
<evidence type="ECO:0000256" key="1">
    <source>
        <dbReference type="SAM" id="MobiDB-lite"/>
    </source>
</evidence>
<dbReference type="EMBL" id="JNBY01000134">
    <property type="protein sequence ID" value="KDN81595.1"/>
    <property type="molecule type" value="Genomic_DNA"/>
</dbReference>
<dbReference type="PATRIC" id="fig|1348663.4.peg.6422"/>
<evidence type="ECO:0000313" key="3">
    <source>
        <dbReference type="Proteomes" id="UP000027178"/>
    </source>
</evidence>